<dbReference type="InParanoid" id="A0A132B6W2"/>
<protein>
    <submittedName>
        <fullName evidence="2">Uncharacterized protein</fullName>
    </submittedName>
</protein>
<evidence type="ECO:0000313" key="2">
    <source>
        <dbReference type="EMBL" id="KUJ07973.1"/>
    </source>
</evidence>
<dbReference type="OrthoDB" id="3557516at2759"/>
<dbReference type="Proteomes" id="UP000070700">
    <property type="component" value="Unassembled WGS sequence"/>
</dbReference>
<dbReference type="PANTHER" id="PTHR35587">
    <property type="entry name" value="EXPRESSED PROTEIN"/>
    <property type="match status" value="1"/>
</dbReference>
<name>A0A132B6W2_MOLSC</name>
<sequence length="113" mass="12046">MASNTTNTKTAAPTPPFPSTNGAGPSKDSILNDLRRQLDDSDISSNAGSNSSGRRRRRRKNKSALGQPLAATGPTVIPRLAETKPVRLQLGLNLDVELELKARIQGDVSLTLL</sequence>
<keyword evidence="3" id="KW-1185">Reference proteome</keyword>
<feature type="region of interest" description="Disordered" evidence="1">
    <location>
        <begin position="1"/>
        <end position="76"/>
    </location>
</feature>
<dbReference type="PANTHER" id="PTHR35587:SF4">
    <property type="match status" value="1"/>
</dbReference>
<dbReference type="GeneID" id="28816607"/>
<reference evidence="2 3" key="1">
    <citation type="submission" date="2015-10" db="EMBL/GenBank/DDBJ databases">
        <title>Full genome of DAOMC 229536 Phialocephala scopiformis, a fungal endophyte of spruce producing the potent anti-insectan compound rugulosin.</title>
        <authorList>
            <consortium name="DOE Joint Genome Institute"/>
            <person name="Walker A.K."/>
            <person name="Frasz S.L."/>
            <person name="Seifert K.A."/>
            <person name="Miller J.D."/>
            <person name="Mondo S.J."/>
            <person name="Labutti K."/>
            <person name="Lipzen A."/>
            <person name="Dockter R."/>
            <person name="Kennedy M."/>
            <person name="Grigoriev I.V."/>
            <person name="Spatafora J.W."/>
        </authorList>
    </citation>
    <scope>NUCLEOTIDE SEQUENCE [LARGE SCALE GENOMIC DNA]</scope>
    <source>
        <strain evidence="2 3">CBS 120377</strain>
    </source>
</reference>
<feature type="compositionally biased region" description="Basic residues" evidence="1">
    <location>
        <begin position="53"/>
        <end position="62"/>
    </location>
</feature>
<feature type="compositionally biased region" description="Low complexity" evidence="1">
    <location>
        <begin position="1"/>
        <end position="12"/>
    </location>
</feature>
<organism evidence="2 3">
    <name type="scientific">Mollisia scopiformis</name>
    <name type="common">Conifer needle endophyte fungus</name>
    <name type="synonym">Phialocephala scopiformis</name>
    <dbReference type="NCBI Taxonomy" id="149040"/>
    <lineage>
        <taxon>Eukaryota</taxon>
        <taxon>Fungi</taxon>
        <taxon>Dikarya</taxon>
        <taxon>Ascomycota</taxon>
        <taxon>Pezizomycotina</taxon>
        <taxon>Leotiomycetes</taxon>
        <taxon>Helotiales</taxon>
        <taxon>Mollisiaceae</taxon>
        <taxon>Mollisia</taxon>
    </lineage>
</organism>
<evidence type="ECO:0000313" key="3">
    <source>
        <dbReference type="Proteomes" id="UP000070700"/>
    </source>
</evidence>
<dbReference type="KEGG" id="psco:LY89DRAFT_346144"/>
<dbReference type="RefSeq" id="XP_018062328.1">
    <property type="nucleotide sequence ID" value="XM_018206881.1"/>
</dbReference>
<proteinExistence type="predicted"/>
<gene>
    <name evidence="2" type="ORF">LY89DRAFT_346144</name>
</gene>
<accession>A0A132B6W2</accession>
<dbReference type="EMBL" id="KQ947437">
    <property type="protein sequence ID" value="KUJ07973.1"/>
    <property type="molecule type" value="Genomic_DNA"/>
</dbReference>
<dbReference type="AlphaFoldDB" id="A0A132B6W2"/>
<evidence type="ECO:0000256" key="1">
    <source>
        <dbReference type="SAM" id="MobiDB-lite"/>
    </source>
</evidence>